<evidence type="ECO:0000313" key="1">
    <source>
        <dbReference type="EMBL" id="MBX12452.1"/>
    </source>
</evidence>
<organism evidence="1">
    <name type="scientific">Rhizophora mucronata</name>
    <name type="common">Asiatic mangrove</name>
    <dbReference type="NCBI Taxonomy" id="61149"/>
    <lineage>
        <taxon>Eukaryota</taxon>
        <taxon>Viridiplantae</taxon>
        <taxon>Streptophyta</taxon>
        <taxon>Embryophyta</taxon>
        <taxon>Tracheophyta</taxon>
        <taxon>Spermatophyta</taxon>
        <taxon>Magnoliopsida</taxon>
        <taxon>eudicotyledons</taxon>
        <taxon>Gunneridae</taxon>
        <taxon>Pentapetalae</taxon>
        <taxon>rosids</taxon>
        <taxon>fabids</taxon>
        <taxon>Malpighiales</taxon>
        <taxon>Rhizophoraceae</taxon>
        <taxon>Rhizophora</taxon>
    </lineage>
</organism>
<reference evidence="1" key="1">
    <citation type="submission" date="2018-02" db="EMBL/GenBank/DDBJ databases">
        <title>Rhizophora mucronata_Transcriptome.</title>
        <authorList>
            <person name="Meera S.P."/>
            <person name="Sreeshan A."/>
            <person name="Augustine A."/>
        </authorList>
    </citation>
    <scope>NUCLEOTIDE SEQUENCE</scope>
    <source>
        <tissue evidence="1">Leaf</tissue>
    </source>
</reference>
<dbReference type="EMBL" id="GGEC01031968">
    <property type="protein sequence ID" value="MBX12452.1"/>
    <property type="molecule type" value="Transcribed_RNA"/>
</dbReference>
<accession>A0A2P2L399</accession>
<proteinExistence type="predicted"/>
<name>A0A2P2L399_RHIMU</name>
<sequence length="49" mass="5545">MPVVTWVPKIGESNRRPLVTLRPNAPLSRALDFFIQGTISLTVRQVKLQ</sequence>
<dbReference type="AlphaFoldDB" id="A0A2P2L399"/>
<protein>
    <submittedName>
        <fullName evidence="1">Uncharacterized protein</fullName>
    </submittedName>
</protein>